<dbReference type="PANTHER" id="PTHR33406">
    <property type="entry name" value="MEMBRANE PROTEIN MJ1562-RELATED"/>
    <property type="match status" value="1"/>
</dbReference>
<dbReference type="Proteomes" id="UP000426444">
    <property type="component" value="Chromosome"/>
</dbReference>
<dbReference type="Pfam" id="PF03176">
    <property type="entry name" value="MMPL"/>
    <property type="match status" value="2"/>
</dbReference>
<dbReference type="InterPro" id="IPR004869">
    <property type="entry name" value="MMPL_dom"/>
</dbReference>
<evidence type="ECO:0000256" key="5">
    <source>
        <dbReference type="ARBA" id="ARBA00022989"/>
    </source>
</evidence>
<feature type="transmembrane region" description="Helical" evidence="8">
    <location>
        <begin position="525"/>
        <end position="544"/>
    </location>
</feature>
<evidence type="ECO:0000313" key="11">
    <source>
        <dbReference type="Proteomes" id="UP000426444"/>
    </source>
</evidence>
<evidence type="ECO:0000256" key="3">
    <source>
        <dbReference type="ARBA" id="ARBA00022475"/>
    </source>
</evidence>
<evidence type="ECO:0000256" key="2">
    <source>
        <dbReference type="ARBA" id="ARBA00010157"/>
    </source>
</evidence>
<proteinExistence type="inferred from homology"/>
<feature type="transmembrane region" description="Helical" evidence="8">
    <location>
        <begin position="551"/>
        <end position="572"/>
    </location>
</feature>
<evidence type="ECO:0000256" key="1">
    <source>
        <dbReference type="ARBA" id="ARBA00004651"/>
    </source>
</evidence>
<evidence type="ECO:0000256" key="7">
    <source>
        <dbReference type="SAM" id="Coils"/>
    </source>
</evidence>
<accession>A0A6I6DGI2</accession>
<feature type="coiled-coil region" evidence="7">
    <location>
        <begin position="338"/>
        <end position="407"/>
    </location>
</feature>
<gene>
    <name evidence="10" type="ORF">SYNTR_0176</name>
</gene>
<dbReference type="OrthoDB" id="9782006at2"/>
<keyword evidence="6 8" id="KW-0472">Membrane</keyword>
<evidence type="ECO:0000259" key="9">
    <source>
        <dbReference type="Pfam" id="PF03176"/>
    </source>
</evidence>
<comment type="similarity">
    <text evidence="2">Belongs to the resistance-nodulation-cell division (RND) (TC 2.A.6) family. MmpL subfamily.</text>
</comment>
<feature type="transmembrane region" description="Helical" evidence="8">
    <location>
        <begin position="28"/>
        <end position="51"/>
    </location>
</feature>
<keyword evidence="7" id="KW-0175">Coiled coil</keyword>
<dbReference type="SUPFAM" id="SSF82866">
    <property type="entry name" value="Multidrug efflux transporter AcrB transmembrane domain"/>
    <property type="match status" value="2"/>
</dbReference>
<reference evidence="11" key="1">
    <citation type="journal article" date="2019" name="Microbiology">
        <title>Complete Genome Sequence of an Uncultured Bacterium of the Candidate Phylum Bipolaricaulota.</title>
        <authorList>
            <person name="Kadnikov V.V."/>
            <person name="Mardanov A.V."/>
            <person name="Beletsky A.V."/>
            <person name="Frank Y.A."/>
            <person name="Karnachuk O.V."/>
            <person name="Ravin N.V."/>
        </authorList>
    </citation>
    <scope>NUCLEOTIDE SEQUENCE [LARGE SCALE GENOMIC DNA]</scope>
</reference>
<organism evidence="10 11">
    <name type="scientific">Candidatus Syntrophocurvum alkaliphilum</name>
    <dbReference type="NCBI Taxonomy" id="2293317"/>
    <lineage>
        <taxon>Bacteria</taxon>
        <taxon>Bacillati</taxon>
        <taxon>Bacillota</taxon>
        <taxon>Clostridia</taxon>
        <taxon>Eubacteriales</taxon>
        <taxon>Syntrophomonadaceae</taxon>
        <taxon>Candidatus Syntrophocurvum</taxon>
    </lineage>
</organism>
<dbReference type="KEGG" id="salq:SYNTR_0176"/>
<dbReference type="InterPro" id="IPR050545">
    <property type="entry name" value="Mycobact_MmpL"/>
</dbReference>
<name>A0A6I6DGI2_9FIRM</name>
<dbReference type="SUPFAM" id="SSF58104">
    <property type="entry name" value="Methyl-accepting chemotaxis protein (MCP) signaling domain"/>
    <property type="match status" value="1"/>
</dbReference>
<feature type="transmembrane region" description="Helical" evidence="8">
    <location>
        <begin position="578"/>
        <end position="595"/>
    </location>
</feature>
<evidence type="ECO:0000256" key="4">
    <source>
        <dbReference type="ARBA" id="ARBA00022692"/>
    </source>
</evidence>
<feature type="domain" description="Membrane transport protein MMPL" evidence="9">
    <location>
        <begin position="455"/>
        <end position="570"/>
    </location>
</feature>
<dbReference type="EMBL" id="CP046457">
    <property type="protein sequence ID" value="QGT98769.1"/>
    <property type="molecule type" value="Genomic_DNA"/>
</dbReference>
<keyword evidence="5 8" id="KW-1133">Transmembrane helix</keyword>
<comment type="subcellular location">
    <subcellularLocation>
        <location evidence="1">Cell membrane</location>
        <topology evidence="1">Multi-pass membrane protein</topology>
    </subcellularLocation>
</comment>
<feature type="transmembrane region" description="Helical" evidence="8">
    <location>
        <begin position="57"/>
        <end position="79"/>
    </location>
</feature>
<feature type="domain" description="Membrane transport protein MMPL" evidence="9">
    <location>
        <begin position="3"/>
        <end position="107"/>
    </location>
</feature>
<dbReference type="Gene3D" id="1.20.1640.10">
    <property type="entry name" value="Multidrug efflux transporter AcrB transmembrane domain"/>
    <property type="match status" value="1"/>
</dbReference>
<feature type="transmembrane region" description="Helical" evidence="8">
    <location>
        <begin position="111"/>
        <end position="128"/>
    </location>
</feature>
<dbReference type="AlphaFoldDB" id="A0A6I6DGI2"/>
<keyword evidence="4 8" id="KW-0812">Transmembrane</keyword>
<sequence>MKRYQEELSKNNSDFKAMQKTFKYTRSTILSSAFTGFVGFLAIGLADFNLYQSGVGVAIAIVSLVIAIWIWLPFFLVIFGKKVFWPANAQKQNINHKLWGQIGAFSTSQQLKSLIIITIVIVPLFIAFDNERSFHVLDELNKDYASVKAFDLIEDAFGKGDFFYSTLLVEAKNPTWDDSERISYVELISENLLKIDDVEEVRSLTRFEGEKIEELQTTYHAKEIANELDLIKDGIHESRNAVYKISQELETAVEDIKVGEKNLKKMLEGTQEIKKGSHEITKGIAETNEGIEVITDEIKQVNKEIEYYYQKIDKINSILNTIANIIRGEDNELLNPLLEKLEEYLYETEKLVEGLEEISQGLEELEEGTKKINQNIKKLIEGQEKLIQEYQELIIGLKNMKNALNEIKTGLDEINLGLNMLQDYILEISNQKENVLAGFFVPEQIYKEDFPSAWNDYGTPNKKVTMFHIISDTNPYEERSMEIVDEIEQVATFTLKNTPYENSQIAVDGLPSNNRDLKNLSSEDFLKTSIFMLIGIFIVLSVLFKSFIMPIYALISLGVTYIASQAVVEFYFYKHPWLSRYNVVGTFLCFCYVNVTRGRLLNIFNVKIQ</sequence>
<evidence type="ECO:0000256" key="6">
    <source>
        <dbReference type="ARBA" id="ARBA00023136"/>
    </source>
</evidence>
<dbReference type="PANTHER" id="PTHR33406:SF6">
    <property type="entry name" value="MEMBRANE PROTEIN YDGH-RELATED"/>
    <property type="match status" value="1"/>
</dbReference>
<protein>
    <recommendedName>
        <fullName evidence="9">Membrane transport protein MMPL domain-containing protein</fullName>
    </recommendedName>
</protein>
<dbReference type="Gene3D" id="1.10.287.950">
    <property type="entry name" value="Methyl-accepting chemotaxis protein"/>
    <property type="match status" value="1"/>
</dbReference>
<keyword evidence="3" id="KW-1003">Cell membrane</keyword>
<keyword evidence="11" id="KW-1185">Reference proteome</keyword>
<evidence type="ECO:0000313" key="10">
    <source>
        <dbReference type="EMBL" id="QGT98769.1"/>
    </source>
</evidence>
<dbReference type="GO" id="GO:0005886">
    <property type="term" value="C:plasma membrane"/>
    <property type="evidence" value="ECO:0007669"/>
    <property type="project" value="UniProtKB-SubCell"/>
</dbReference>
<evidence type="ECO:0000256" key="8">
    <source>
        <dbReference type="SAM" id="Phobius"/>
    </source>
</evidence>